<comment type="caution">
    <text evidence="2">The sequence shown here is derived from an EMBL/GenBank/DDBJ whole genome shotgun (WGS) entry which is preliminary data.</text>
</comment>
<dbReference type="Proteomes" id="UP000050544">
    <property type="component" value="Unassembled WGS sequence"/>
</dbReference>
<sequence length="73" mass="8072">MRDLRQYARQTTFRLIVGSLLILFIIGLGLVAWLYGLPAAGLGLLCLLSALLPIGLILLTLALWDWIVKHGRS</sequence>
<reference evidence="2 3" key="1">
    <citation type="submission" date="2015-07" db="EMBL/GenBank/DDBJ databases">
        <title>Whole genome sequence of Thermanaerothrix daxensis DSM 23592.</title>
        <authorList>
            <person name="Hemp J."/>
            <person name="Ward L.M."/>
            <person name="Pace L.A."/>
            <person name="Fischer W.W."/>
        </authorList>
    </citation>
    <scope>NUCLEOTIDE SEQUENCE [LARGE SCALE GENOMIC DNA]</scope>
    <source>
        <strain evidence="2 3">GNS-1</strain>
    </source>
</reference>
<dbReference type="AlphaFoldDB" id="A0A0P6XPM9"/>
<keyword evidence="1" id="KW-0812">Transmembrane</keyword>
<feature type="transmembrane region" description="Helical" evidence="1">
    <location>
        <begin position="41"/>
        <end position="64"/>
    </location>
</feature>
<organism evidence="2 3">
    <name type="scientific">Thermanaerothrix daxensis</name>
    <dbReference type="NCBI Taxonomy" id="869279"/>
    <lineage>
        <taxon>Bacteria</taxon>
        <taxon>Bacillati</taxon>
        <taxon>Chloroflexota</taxon>
        <taxon>Anaerolineae</taxon>
        <taxon>Anaerolineales</taxon>
        <taxon>Anaerolineaceae</taxon>
        <taxon>Thermanaerothrix</taxon>
    </lineage>
</organism>
<keyword evidence="1" id="KW-0472">Membrane</keyword>
<keyword evidence="1" id="KW-1133">Transmembrane helix</keyword>
<proteinExistence type="predicted"/>
<evidence type="ECO:0000313" key="3">
    <source>
        <dbReference type="Proteomes" id="UP000050544"/>
    </source>
</evidence>
<evidence type="ECO:0000256" key="1">
    <source>
        <dbReference type="SAM" id="Phobius"/>
    </source>
</evidence>
<name>A0A0P6XPM9_9CHLR</name>
<dbReference type="EMBL" id="LGKO01000002">
    <property type="protein sequence ID" value="KPL84549.1"/>
    <property type="molecule type" value="Genomic_DNA"/>
</dbReference>
<accession>A0A0P6XPM9</accession>
<dbReference type="RefSeq" id="WP_054521089.1">
    <property type="nucleotide sequence ID" value="NZ_LGKO01000002.1"/>
</dbReference>
<keyword evidence="3" id="KW-1185">Reference proteome</keyword>
<gene>
    <name evidence="2" type="ORF">SE15_05575</name>
</gene>
<feature type="transmembrane region" description="Helical" evidence="1">
    <location>
        <begin position="12"/>
        <end position="35"/>
    </location>
</feature>
<protein>
    <submittedName>
        <fullName evidence="2">Uncharacterized protein</fullName>
    </submittedName>
</protein>
<evidence type="ECO:0000313" key="2">
    <source>
        <dbReference type="EMBL" id="KPL84549.1"/>
    </source>
</evidence>